<dbReference type="EMBL" id="RKHK01000001">
    <property type="protein sequence ID" value="ROR73163.1"/>
    <property type="molecule type" value="Genomic_DNA"/>
</dbReference>
<dbReference type="Pfam" id="PF00441">
    <property type="entry name" value="Acyl-CoA_dh_1"/>
    <property type="match status" value="1"/>
</dbReference>
<keyword evidence="5 7" id="KW-0274">FAD</keyword>
<comment type="caution">
    <text evidence="10">The sequence shown here is derived from an EMBL/GenBank/DDBJ whole genome shotgun (WGS) entry which is preliminary data.</text>
</comment>
<dbReference type="GO" id="GO:0005737">
    <property type="term" value="C:cytoplasm"/>
    <property type="evidence" value="ECO:0007669"/>
    <property type="project" value="TreeGrafter"/>
</dbReference>
<evidence type="ECO:0000256" key="4">
    <source>
        <dbReference type="ARBA" id="ARBA00022630"/>
    </source>
</evidence>
<evidence type="ECO:0000313" key="11">
    <source>
        <dbReference type="Proteomes" id="UP000280668"/>
    </source>
</evidence>
<dbReference type="PANTHER" id="PTHR48083">
    <property type="entry name" value="MEDIUM-CHAIN SPECIFIC ACYL-COA DEHYDROGENASE, MITOCHONDRIAL-RELATED"/>
    <property type="match status" value="1"/>
</dbReference>
<dbReference type="InterPro" id="IPR006089">
    <property type="entry name" value="Acyl-CoA_DH_CS"/>
</dbReference>
<dbReference type="InterPro" id="IPR036250">
    <property type="entry name" value="AcylCo_DH-like_C"/>
</dbReference>
<comment type="similarity">
    <text evidence="2 7">Belongs to the acyl-CoA dehydrogenase family.</text>
</comment>
<dbReference type="RefSeq" id="WP_123303620.1">
    <property type="nucleotide sequence ID" value="NZ_RKHK01000001.1"/>
</dbReference>
<evidence type="ECO:0000313" key="10">
    <source>
        <dbReference type="EMBL" id="ROR73163.1"/>
    </source>
</evidence>
<dbReference type="SUPFAM" id="SSF47203">
    <property type="entry name" value="Acyl-CoA dehydrogenase C-terminal domain-like"/>
    <property type="match status" value="1"/>
</dbReference>
<evidence type="ECO:0000256" key="2">
    <source>
        <dbReference type="ARBA" id="ARBA00009347"/>
    </source>
</evidence>
<keyword evidence="6 7" id="KW-0560">Oxidoreductase</keyword>
<dbReference type="PANTHER" id="PTHR48083:SF2">
    <property type="entry name" value="MEDIUM-CHAIN SPECIFIC ACYL-COA DEHYDROGENASE, MITOCHONDRIAL"/>
    <property type="match status" value="1"/>
</dbReference>
<protein>
    <recommendedName>
        <fullName evidence="3">Medium-chain specific acyl-CoA dehydrogenase, mitochondrial</fullName>
    </recommendedName>
</protein>
<dbReference type="Proteomes" id="UP000280668">
    <property type="component" value="Unassembled WGS sequence"/>
</dbReference>
<dbReference type="AlphaFoldDB" id="A0A3N2BD34"/>
<organism evidence="10 11">
    <name type="scientific">Bogoriella caseilytica</name>
    <dbReference type="NCBI Taxonomy" id="56055"/>
    <lineage>
        <taxon>Bacteria</taxon>
        <taxon>Bacillati</taxon>
        <taxon>Actinomycetota</taxon>
        <taxon>Actinomycetes</taxon>
        <taxon>Micrococcales</taxon>
        <taxon>Bogoriellaceae</taxon>
        <taxon>Bogoriella</taxon>
    </lineage>
</organism>
<keyword evidence="11" id="KW-1185">Reference proteome</keyword>
<evidence type="ECO:0000256" key="1">
    <source>
        <dbReference type="ARBA" id="ARBA00001974"/>
    </source>
</evidence>
<sequence length="370" mass="39695">MLSPQDTDVLADLDRWRAQRFPHWGEDFFPGALPELAEIGLQSLLVREGKLDLSRGRLAHETSERLAATLPALAISTSVARLHAYLLLKYAQPAVRDRYLADTLAARVFGGFAMTEPGAGTDVRAMQTVAVRDGDHYVLTGAKCWIGLAPVSDYVIVLAKEGHDGRDAPTIALVVDMDSAGATGEPGPQLSGVIGMPNGTLTLTGVRVPQEHALTCEGFRGMMDGLNLARIEAASYSCGILHRALELATERASSRIAFGQPLSGLPSIQAKLGRMWTDYRAARELTLAAVDSFQVEGGDRDLISMAKLFASDACRRHTDEAMQIFGAAGLAADGEVLRLHNAAKVMQIFDGTSEIHETMLGRRAAQGAFA</sequence>
<feature type="domain" description="Acyl-CoA dehydrogenase/oxidase C-terminal" evidence="8">
    <location>
        <begin position="217"/>
        <end position="364"/>
    </location>
</feature>
<dbReference type="InterPro" id="IPR009075">
    <property type="entry name" value="AcylCo_DH/oxidase_C"/>
</dbReference>
<feature type="domain" description="Acyl-CoA oxidase/dehydrogenase middle" evidence="9">
    <location>
        <begin position="111"/>
        <end position="205"/>
    </location>
</feature>
<dbReference type="Gene3D" id="2.40.110.10">
    <property type="entry name" value="Butyryl-CoA Dehydrogenase, subunit A, domain 2"/>
    <property type="match status" value="1"/>
</dbReference>
<dbReference type="InterPro" id="IPR009100">
    <property type="entry name" value="AcylCoA_DH/oxidase_NM_dom_sf"/>
</dbReference>
<evidence type="ECO:0000256" key="5">
    <source>
        <dbReference type="ARBA" id="ARBA00022827"/>
    </source>
</evidence>
<comment type="cofactor">
    <cofactor evidence="1 7">
        <name>FAD</name>
        <dbReference type="ChEBI" id="CHEBI:57692"/>
    </cofactor>
</comment>
<dbReference type="GO" id="GO:0051793">
    <property type="term" value="P:medium-chain fatty acid catabolic process"/>
    <property type="evidence" value="ECO:0007669"/>
    <property type="project" value="TreeGrafter"/>
</dbReference>
<name>A0A3N2BD34_9MICO</name>
<dbReference type="InterPro" id="IPR006091">
    <property type="entry name" value="Acyl-CoA_Oxase/DH_mid-dom"/>
</dbReference>
<dbReference type="PROSITE" id="PS00072">
    <property type="entry name" value="ACYL_COA_DH_1"/>
    <property type="match status" value="1"/>
</dbReference>
<dbReference type="Pfam" id="PF02770">
    <property type="entry name" value="Acyl-CoA_dh_M"/>
    <property type="match status" value="1"/>
</dbReference>
<reference evidence="10 11" key="1">
    <citation type="submission" date="2018-11" db="EMBL/GenBank/DDBJ databases">
        <title>Sequencing the genomes of 1000 actinobacteria strains.</title>
        <authorList>
            <person name="Klenk H.-P."/>
        </authorList>
    </citation>
    <scope>NUCLEOTIDE SEQUENCE [LARGE SCALE GENOMIC DNA]</scope>
    <source>
        <strain evidence="10 11">DSM 11294</strain>
    </source>
</reference>
<dbReference type="InterPro" id="IPR050741">
    <property type="entry name" value="Acyl-CoA_dehydrogenase"/>
</dbReference>
<evidence type="ECO:0000259" key="8">
    <source>
        <dbReference type="Pfam" id="PF00441"/>
    </source>
</evidence>
<dbReference type="GO" id="GO:0070991">
    <property type="term" value="F:medium-chain fatty acyl-CoA dehydrogenase activity"/>
    <property type="evidence" value="ECO:0007669"/>
    <property type="project" value="TreeGrafter"/>
</dbReference>
<evidence type="ECO:0000256" key="3">
    <source>
        <dbReference type="ARBA" id="ARBA00019125"/>
    </source>
</evidence>
<dbReference type="Gene3D" id="1.20.140.10">
    <property type="entry name" value="Butyryl-CoA Dehydrogenase, subunit A, domain 3"/>
    <property type="match status" value="1"/>
</dbReference>
<dbReference type="SUPFAM" id="SSF56645">
    <property type="entry name" value="Acyl-CoA dehydrogenase NM domain-like"/>
    <property type="match status" value="1"/>
</dbReference>
<keyword evidence="4 7" id="KW-0285">Flavoprotein</keyword>
<proteinExistence type="inferred from homology"/>
<dbReference type="InterPro" id="IPR046373">
    <property type="entry name" value="Acyl-CoA_Oxase/DH_mid-dom_sf"/>
</dbReference>
<evidence type="ECO:0000256" key="6">
    <source>
        <dbReference type="ARBA" id="ARBA00023002"/>
    </source>
</evidence>
<dbReference type="OrthoDB" id="9770681at2"/>
<accession>A0A3N2BD34</accession>
<gene>
    <name evidence="10" type="ORF">EDD31_1529</name>
</gene>
<dbReference type="CDD" id="cd00567">
    <property type="entry name" value="ACAD"/>
    <property type="match status" value="1"/>
</dbReference>
<evidence type="ECO:0000256" key="7">
    <source>
        <dbReference type="RuleBase" id="RU362125"/>
    </source>
</evidence>
<evidence type="ECO:0000259" key="9">
    <source>
        <dbReference type="Pfam" id="PF02770"/>
    </source>
</evidence>